<comment type="similarity">
    <text evidence="1 2">Belongs to the prohibitin family.</text>
</comment>
<keyword evidence="2" id="KW-1133">Transmembrane helix</keyword>
<accession>A0ABP0LZZ3</accession>
<comment type="caution">
    <text evidence="4">The sequence shown here is derived from an EMBL/GenBank/DDBJ whole genome shotgun (WGS) entry which is preliminary data.</text>
</comment>
<evidence type="ECO:0000259" key="3">
    <source>
        <dbReference type="Pfam" id="PF01145"/>
    </source>
</evidence>
<evidence type="ECO:0000256" key="2">
    <source>
        <dbReference type="RuleBase" id="RU366048"/>
    </source>
</evidence>
<feature type="transmembrane region" description="Helical" evidence="2">
    <location>
        <begin position="6"/>
        <end position="25"/>
    </location>
</feature>
<keyword evidence="2" id="KW-0812">Transmembrane</keyword>
<feature type="domain" description="Band 7" evidence="3">
    <location>
        <begin position="48"/>
        <end position="209"/>
    </location>
</feature>
<comment type="subcellular location">
    <subcellularLocation>
        <location evidence="2">Mitochondrion inner membrane</location>
    </subcellularLocation>
</comment>
<proteinExistence type="inferred from homology"/>
<keyword evidence="2" id="KW-0472">Membrane</keyword>
<dbReference type="EMBL" id="CAXAMN010014525">
    <property type="protein sequence ID" value="CAK9043625.1"/>
    <property type="molecule type" value="Genomic_DNA"/>
</dbReference>
<gene>
    <name evidence="4" type="ORF">CCMP2556_LOCUS23081</name>
</gene>
<evidence type="ECO:0000256" key="1">
    <source>
        <dbReference type="ARBA" id="ARBA00009658"/>
    </source>
</evidence>
<dbReference type="Pfam" id="PF01145">
    <property type="entry name" value="Band_7"/>
    <property type="match status" value="1"/>
</dbReference>
<dbReference type="PANTHER" id="PTHR23222:SF0">
    <property type="entry name" value="PROHIBITIN 1"/>
    <property type="match status" value="1"/>
</dbReference>
<organism evidence="4 5">
    <name type="scientific">Durusdinium trenchii</name>
    <dbReference type="NCBI Taxonomy" id="1381693"/>
    <lineage>
        <taxon>Eukaryota</taxon>
        <taxon>Sar</taxon>
        <taxon>Alveolata</taxon>
        <taxon>Dinophyceae</taxon>
        <taxon>Suessiales</taxon>
        <taxon>Symbiodiniaceae</taxon>
        <taxon>Durusdinium</taxon>
    </lineage>
</organism>
<sequence>MNQAVLVPVLIVAGISLVLLVLFSFDTLEYQEYGLNYSKISETVERHPYTSGRYYLGIANHFIRFPRMVNSVLFSDEDAGKKQGPALQSRTRDGLNVRLEVSFQYRLKFDRVYDLYATLGSDYEPTFLRMAIEQLATAATDHSAHFFFTNRTAISAVMHQRLDDHFQERAFSEVPFFQLRTVHLPHDFEEAIRETQVKQQDIQIATLEQKTKTVTFKTRVLQAEQDVKVLVNQAEAEAASIQAANRAYCQQYQVTQDLQTSALSRLAKSSGWNPEELLHYMRIRALRSHPANRSMIRF</sequence>
<reference evidence="4 5" key="1">
    <citation type="submission" date="2024-02" db="EMBL/GenBank/DDBJ databases">
        <authorList>
            <person name="Chen Y."/>
            <person name="Shah S."/>
            <person name="Dougan E. K."/>
            <person name="Thang M."/>
            <person name="Chan C."/>
        </authorList>
    </citation>
    <scope>NUCLEOTIDE SEQUENCE [LARGE SCALE GENOMIC DNA]</scope>
</reference>
<keyword evidence="2" id="KW-0496">Mitochondrion</keyword>
<keyword evidence="5" id="KW-1185">Reference proteome</keyword>
<dbReference type="PANTHER" id="PTHR23222">
    <property type="entry name" value="PROHIBITIN"/>
    <property type="match status" value="1"/>
</dbReference>
<keyword evidence="2" id="KW-0999">Mitochondrion inner membrane</keyword>
<protein>
    <recommendedName>
        <fullName evidence="2">Prohibitin</fullName>
    </recommendedName>
</protein>
<name>A0ABP0LZZ3_9DINO</name>
<dbReference type="Proteomes" id="UP001642484">
    <property type="component" value="Unassembled WGS sequence"/>
</dbReference>
<evidence type="ECO:0000313" key="5">
    <source>
        <dbReference type="Proteomes" id="UP001642484"/>
    </source>
</evidence>
<evidence type="ECO:0000313" key="4">
    <source>
        <dbReference type="EMBL" id="CAK9043625.1"/>
    </source>
</evidence>
<dbReference type="InterPro" id="IPR000163">
    <property type="entry name" value="Prohibitin"/>
</dbReference>
<dbReference type="InterPro" id="IPR001107">
    <property type="entry name" value="Band_7"/>
</dbReference>